<sequence>MVGLVVGISLFLTGCAHAPPPENPHNICNIFQEKEDWYHEAKKSTQRWGTPIPVMMSIMYHESSYVANARPPRRWYWGFIPGPRISTAYGYAQALDGVWDDYRTEVGAWGDRDEFADAVDFIGWYTNKSLRINGVKLSDARNQYLNYHEGWGGYQRRTYRRKRWLMGVAKRVEKKAKQYRYQLKQCEEELNKPSFWQWLFG</sequence>
<accession>A0ABT5U7R0</accession>
<feature type="domain" description="Transglycosylase SLT" evidence="2">
    <location>
        <begin position="5"/>
        <end position="186"/>
    </location>
</feature>
<dbReference type="CDD" id="cd00442">
    <property type="entry name" value="Lyz-like"/>
    <property type="match status" value="1"/>
</dbReference>
<dbReference type="Gene3D" id="1.10.530.10">
    <property type="match status" value="1"/>
</dbReference>
<feature type="chain" id="PRO_5045761250" description="Transglycosylase SLT domain-containing protein" evidence="1">
    <location>
        <begin position="19"/>
        <end position="201"/>
    </location>
</feature>
<feature type="signal peptide" evidence="1">
    <location>
        <begin position="1"/>
        <end position="18"/>
    </location>
</feature>
<dbReference type="Pfam" id="PF19489">
    <property type="entry name" value="SLT_4"/>
    <property type="match status" value="1"/>
</dbReference>
<evidence type="ECO:0000259" key="2">
    <source>
        <dbReference type="Pfam" id="PF19489"/>
    </source>
</evidence>
<comment type="caution">
    <text evidence="3">The sequence shown here is derived from an EMBL/GenBank/DDBJ whole genome shotgun (WGS) entry which is preliminary data.</text>
</comment>
<gene>
    <name evidence="3" type="ORF">ORQ98_06155</name>
</gene>
<proteinExistence type="predicted"/>
<dbReference type="EMBL" id="JAPMOU010000005">
    <property type="protein sequence ID" value="MDE1461547.1"/>
    <property type="molecule type" value="Genomic_DNA"/>
</dbReference>
<evidence type="ECO:0000313" key="4">
    <source>
        <dbReference type="Proteomes" id="UP001528823"/>
    </source>
</evidence>
<dbReference type="InterPro" id="IPR045795">
    <property type="entry name" value="SLT_4"/>
</dbReference>
<dbReference type="SUPFAM" id="SSF53955">
    <property type="entry name" value="Lysozyme-like"/>
    <property type="match status" value="1"/>
</dbReference>
<evidence type="ECO:0000256" key="1">
    <source>
        <dbReference type="SAM" id="SignalP"/>
    </source>
</evidence>
<organism evidence="3 4">
    <name type="scientific">Spartinivicinus poritis</name>
    <dbReference type="NCBI Taxonomy" id="2994640"/>
    <lineage>
        <taxon>Bacteria</taxon>
        <taxon>Pseudomonadati</taxon>
        <taxon>Pseudomonadota</taxon>
        <taxon>Gammaproteobacteria</taxon>
        <taxon>Oceanospirillales</taxon>
        <taxon>Zooshikellaceae</taxon>
        <taxon>Spartinivicinus</taxon>
    </lineage>
</organism>
<name>A0ABT5U7R0_9GAMM</name>
<protein>
    <recommendedName>
        <fullName evidence="2">Transglycosylase SLT domain-containing protein</fullName>
    </recommendedName>
</protein>
<keyword evidence="1" id="KW-0732">Signal</keyword>
<evidence type="ECO:0000313" key="3">
    <source>
        <dbReference type="EMBL" id="MDE1461547.1"/>
    </source>
</evidence>
<reference evidence="3 4" key="1">
    <citation type="submission" date="2022-11" db="EMBL/GenBank/DDBJ databases">
        <title>Spartinivicinus poritis sp. nov., isolated from scleractinian coral Porites lutea.</title>
        <authorList>
            <person name="Zhang G."/>
            <person name="Cai L."/>
            <person name="Wei Q."/>
        </authorList>
    </citation>
    <scope>NUCLEOTIDE SEQUENCE [LARGE SCALE GENOMIC DNA]</scope>
    <source>
        <strain evidence="3 4">A2-2</strain>
    </source>
</reference>
<dbReference type="InterPro" id="IPR023346">
    <property type="entry name" value="Lysozyme-like_dom_sf"/>
</dbReference>
<dbReference type="RefSeq" id="WP_274687909.1">
    <property type="nucleotide sequence ID" value="NZ_JAPMOU010000005.1"/>
</dbReference>
<keyword evidence="4" id="KW-1185">Reference proteome</keyword>
<dbReference type="Proteomes" id="UP001528823">
    <property type="component" value="Unassembled WGS sequence"/>
</dbReference>